<feature type="compositionally biased region" description="Low complexity" evidence="1">
    <location>
        <begin position="41"/>
        <end position="63"/>
    </location>
</feature>
<dbReference type="EMBL" id="AP015102">
    <property type="protein sequence ID" value="BAU03159.1"/>
    <property type="molecule type" value="Genomic_DNA"/>
</dbReference>
<evidence type="ECO:0000256" key="1">
    <source>
        <dbReference type="SAM" id="MobiDB-lite"/>
    </source>
</evidence>
<feature type="region of interest" description="Disordered" evidence="1">
    <location>
        <begin position="40"/>
        <end position="75"/>
    </location>
</feature>
<accession>A0A0S3TDE1</accession>
<gene>
    <name evidence="2" type="primary">Vigan.UMG023700</name>
    <name evidence="2" type="ORF">VIGAN_UM023700</name>
</gene>
<evidence type="ECO:0000313" key="2">
    <source>
        <dbReference type="EMBL" id="BAU03159.1"/>
    </source>
</evidence>
<dbReference type="AlphaFoldDB" id="A0A0S3TDE1"/>
<sequence>MNCLSISSSICFLSSTNSAGAILYGWTEIDAAVVTKSIVNSTSRTGGSPGTSSGKTSGNSSTTDRPSMCLLLDDR</sequence>
<name>A0A0S3TDE1_PHAAN</name>
<protein>
    <submittedName>
        <fullName evidence="2">Uncharacterized protein</fullName>
    </submittedName>
</protein>
<organism evidence="2">
    <name type="scientific">Vigna angularis var. angularis</name>
    <dbReference type="NCBI Taxonomy" id="157739"/>
    <lineage>
        <taxon>Eukaryota</taxon>
        <taxon>Viridiplantae</taxon>
        <taxon>Streptophyta</taxon>
        <taxon>Embryophyta</taxon>
        <taxon>Tracheophyta</taxon>
        <taxon>Spermatophyta</taxon>
        <taxon>Magnoliopsida</taxon>
        <taxon>eudicotyledons</taxon>
        <taxon>Gunneridae</taxon>
        <taxon>Pentapetalae</taxon>
        <taxon>rosids</taxon>
        <taxon>fabids</taxon>
        <taxon>Fabales</taxon>
        <taxon>Fabaceae</taxon>
        <taxon>Papilionoideae</taxon>
        <taxon>50 kb inversion clade</taxon>
        <taxon>NPAAA clade</taxon>
        <taxon>indigoferoid/millettioid clade</taxon>
        <taxon>Phaseoleae</taxon>
        <taxon>Vigna</taxon>
    </lineage>
</organism>
<proteinExistence type="predicted"/>
<reference evidence="2" key="1">
    <citation type="journal article" date="2015" name="Sci. Rep.">
        <title>The power of single molecule real-time sequencing technology in the de novo assembly of a eukaryotic genome.</title>
        <authorList>
            <person name="Sakai H."/>
            <person name="Naito K."/>
            <person name="Ogiso-Tanaka E."/>
            <person name="Takahashi Y."/>
            <person name="Iseki K."/>
            <person name="Muto C."/>
            <person name="Satou K."/>
            <person name="Teruya K."/>
            <person name="Shiroma A."/>
            <person name="Shimoji M."/>
            <person name="Hirano T."/>
            <person name="Itoh T."/>
            <person name="Kaga A."/>
            <person name="Tomooka N."/>
        </authorList>
    </citation>
    <scope>NUCLEOTIDE SEQUENCE</scope>
</reference>